<feature type="region of interest" description="Disordered" evidence="1">
    <location>
        <begin position="124"/>
        <end position="279"/>
    </location>
</feature>
<dbReference type="PRINTS" id="PR01217">
    <property type="entry name" value="PRICHEXTENSN"/>
</dbReference>
<dbReference type="VEuPathDB" id="FungiDB:BD410DRAFT_554953"/>
<dbReference type="EMBL" id="ML170853">
    <property type="protein sequence ID" value="TDL13204.1"/>
    <property type="molecule type" value="Genomic_DNA"/>
</dbReference>
<feature type="compositionally biased region" description="Pro residues" evidence="1">
    <location>
        <begin position="247"/>
        <end position="264"/>
    </location>
</feature>
<reference evidence="3 4" key="1">
    <citation type="submission" date="2018-06" db="EMBL/GenBank/DDBJ databases">
        <title>A transcriptomic atlas of mushroom development highlights an independent origin of complex multicellularity.</title>
        <authorList>
            <consortium name="DOE Joint Genome Institute"/>
            <person name="Krizsan K."/>
            <person name="Almasi E."/>
            <person name="Merenyi Z."/>
            <person name="Sahu N."/>
            <person name="Viragh M."/>
            <person name="Koszo T."/>
            <person name="Mondo S."/>
            <person name="Kiss B."/>
            <person name="Balint B."/>
            <person name="Kues U."/>
            <person name="Barry K."/>
            <person name="Hegedus J.C."/>
            <person name="Henrissat B."/>
            <person name="Johnson J."/>
            <person name="Lipzen A."/>
            <person name="Ohm R."/>
            <person name="Nagy I."/>
            <person name="Pangilinan J."/>
            <person name="Yan J."/>
            <person name="Xiong Y."/>
            <person name="Grigoriev I.V."/>
            <person name="Hibbett D.S."/>
            <person name="Nagy L.G."/>
        </authorList>
    </citation>
    <scope>NUCLEOTIDE SEQUENCE [LARGE SCALE GENOMIC DNA]</scope>
    <source>
        <strain evidence="3 4">SZMC22713</strain>
    </source>
</reference>
<name>A0A4Y7PD44_9AGAM</name>
<evidence type="ECO:0000313" key="4">
    <source>
        <dbReference type="Proteomes" id="UP000294933"/>
    </source>
</evidence>
<gene>
    <name evidence="3" type="ORF">BD410DRAFT_554953</name>
</gene>
<dbReference type="Proteomes" id="UP000294933">
    <property type="component" value="Unassembled WGS sequence"/>
</dbReference>
<proteinExistence type="predicted"/>
<feature type="non-terminal residue" evidence="3">
    <location>
        <position position="279"/>
    </location>
</feature>
<dbReference type="PROSITE" id="PS00028">
    <property type="entry name" value="ZINC_FINGER_C2H2_1"/>
    <property type="match status" value="1"/>
</dbReference>
<feature type="compositionally biased region" description="Pro residues" evidence="1">
    <location>
        <begin position="173"/>
        <end position="235"/>
    </location>
</feature>
<dbReference type="AlphaFoldDB" id="A0A4Y7PD44"/>
<protein>
    <recommendedName>
        <fullName evidence="2">C2H2-type domain-containing protein</fullName>
    </recommendedName>
</protein>
<evidence type="ECO:0000256" key="1">
    <source>
        <dbReference type="SAM" id="MobiDB-lite"/>
    </source>
</evidence>
<accession>A0A4Y7PD44</accession>
<feature type="domain" description="C2H2-type" evidence="2">
    <location>
        <begin position="9"/>
        <end position="30"/>
    </location>
</feature>
<evidence type="ECO:0000313" key="3">
    <source>
        <dbReference type="EMBL" id="TDL13204.1"/>
    </source>
</evidence>
<sequence>MQRFGNRTCKICSQVFKSKDKFDAHMWDTHKRKDCGECGHWSLSVDDEMEHKKKHQKTVSLEICGRTQRIQRGDDGFFQCVITWCNFRTESPDEAKSHHDNTHEIVKTMGLPARALPQAGSVYVPQEHTPTPTTSRVPADHTPAKKVTPSRKFASLSRPENVNRSVSPRVALSPPPRVAPSPPPPVAPSPPPRVAPSPPPRVAPSPPPRTAPPPPPPPSPPRASPSPPPAPPAPAPRSSSRVQKALPPQPVSPPRPASPQPSSPSPAYETLEIDDEDQN</sequence>
<evidence type="ECO:0000259" key="2">
    <source>
        <dbReference type="PROSITE" id="PS00028"/>
    </source>
</evidence>
<organism evidence="3 4">
    <name type="scientific">Rickenella mellea</name>
    <dbReference type="NCBI Taxonomy" id="50990"/>
    <lineage>
        <taxon>Eukaryota</taxon>
        <taxon>Fungi</taxon>
        <taxon>Dikarya</taxon>
        <taxon>Basidiomycota</taxon>
        <taxon>Agaricomycotina</taxon>
        <taxon>Agaricomycetes</taxon>
        <taxon>Hymenochaetales</taxon>
        <taxon>Rickenellaceae</taxon>
        <taxon>Rickenella</taxon>
    </lineage>
</organism>
<dbReference type="SMART" id="SM00355">
    <property type="entry name" value="ZnF_C2H2"/>
    <property type="match status" value="3"/>
</dbReference>
<keyword evidence="4" id="KW-1185">Reference proteome</keyword>
<dbReference type="InterPro" id="IPR013087">
    <property type="entry name" value="Znf_C2H2_type"/>
</dbReference>